<feature type="region of interest" description="Disordered" evidence="1">
    <location>
        <begin position="1120"/>
        <end position="1151"/>
    </location>
</feature>
<dbReference type="AlphaFoldDB" id="A0A5B9QDT0"/>
<dbReference type="Gene3D" id="2.60.40.1260">
    <property type="entry name" value="Lamin Tail domain"/>
    <property type="match status" value="1"/>
</dbReference>
<accession>A0A5B9QDT0</accession>
<keyword evidence="4" id="KW-1185">Reference proteome</keyword>
<dbReference type="KEGG" id="bgok:Pr1d_44580"/>
<dbReference type="EMBL" id="CP042913">
    <property type="protein sequence ID" value="QEG37118.1"/>
    <property type="molecule type" value="Genomic_DNA"/>
</dbReference>
<dbReference type="Pfam" id="PF08757">
    <property type="entry name" value="CotH"/>
    <property type="match status" value="1"/>
</dbReference>
<proteinExistence type="predicted"/>
<evidence type="ECO:0000313" key="4">
    <source>
        <dbReference type="Proteomes" id="UP000323917"/>
    </source>
</evidence>
<dbReference type="Proteomes" id="UP000323917">
    <property type="component" value="Chromosome"/>
</dbReference>
<feature type="domain" description="LTD" evidence="2">
    <location>
        <begin position="878"/>
        <end position="999"/>
    </location>
</feature>
<sequence>MSTSNTLRKTTYQRRSLGFETLESRIALDASMLQITEFMASNDDTLDDYDGDSSDWVEIYNAGTDEVDLSGIYLTDKGDNLTKWAFPSGSTIAGGEYKVVFASNKDTVKPNGEVHTSFALGAGGEYLGLIDVDGSTIIDQFSPEYPVQFTDVSYGVAEIATTATMLIDSSTEVQTFVPTDDSLGTSWTEIGFVPDGSWTSGSTMGVGYDNNPTYLSLIDTDVGAQMFSENSSVYIRVPFNHTSANSENLTLRIKYDDGFAAYLNGQPILSRNAPANPTWNSSAPLDRIDSTAIEDEVIDLSAYAELLVDGSNVLAIHGLNVVSTSSDFLIDASLEVSQTTLGSDRYFVDPSPGASNFAASLNTAPFLSELSHGGGMVANNQDIVVTTMAVPQGAAINEVRLHYRIMFGSEASTVMFDDGLHGDEDAGDGIYGASISHTLSDPGEMVRYYVTAMDANGGSSRFPFFQNTEATEYAGTVIADPGVSSQLPIYHWFVEDPTWFQNGNGTNNYDEQSASVFLNGELYDNVIVNTKGRTSGQDVTPKIEFTAASDKEFVYADEQESVKKFDLGSIYQDPSASRVTLGFEFFREAGSNAPLAFPVHTRVNGQFYRLSIFVERINKPFLERTGLDREGAVYKADGVYAANNTSLLPGADIGTTAGMEKTNRDDLDPSFSDLEDLITGVSPANPNRQQYLLDNVDLPEFFNTLAMYTITKHYDSATHNYYVYRDSDGDGLWRLIPWDVDLIWDRLYEPVFGLYFSGHPFIGSSSVPSWSSNHWNKLIDAVVDSPLTRELYLRRLRTLMDQILQAPGTPLANRVLENRVDELVSTLAAEANATIAAWGTRTDAFSWGNLTSLTQGVSHLKNRFDDRRDYLYSLGIIPSAQAVVTNLTIGDFDADPVSGNQGEEYIEIVNPNNFAVDISGWSLANAVEHTFVPGSVIPAQGSLYVVRDLIDFRARTTGPSTGQGLVIQGNYKGGLSTTGETLELRNESHVIVDTEDIPAYSGDYDGDGDVDGRDFLVWQRSYGTSITPIGSGADGDHSGMVDGEDLQLWSDTYGTETSLPVGEPLGTFLASSEQESDTSLFSSGNLWLAPDLLALNAESDVEGWELQETVFDSWEAAPKLAETNPPTESFRASSQSGTSHREDEKQGEEFSLEFDAVFSEFGV</sequence>
<evidence type="ECO:0000256" key="1">
    <source>
        <dbReference type="SAM" id="MobiDB-lite"/>
    </source>
</evidence>
<dbReference type="InterPro" id="IPR014867">
    <property type="entry name" value="Spore_coat_CotH_CotH2/3/7"/>
</dbReference>
<gene>
    <name evidence="3" type="primary">cotH_2</name>
    <name evidence="3" type="ORF">Pr1d_44580</name>
</gene>
<keyword evidence="3" id="KW-0167">Capsid protein</keyword>
<dbReference type="PROSITE" id="PS51841">
    <property type="entry name" value="LTD"/>
    <property type="match status" value="2"/>
</dbReference>
<dbReference type="Gene3D" id="2.60.120.260">
    <property type="entry name" value="Galactose-binding domain-like"/>
    <property type="match status" value="1"/>
</dbReference>
<dbReference type="RefSeq" id="WP_168205395.1">
    <property type="nucleotide sequence ID" value="NZ_CP042913.1"/>
</dbReference>
<feature type="compositionally biased region" description="Basic and acidic residues" evidence="1">
    <location>
        <begin position="1139"/>
        <end position="1148"/>
    </location>
</feature>
<dbReference type="GO" id="GO:0000272">
    <property type="term" value="P:polysaccharide catabolic process"/>
    <property type="evidence" value="ECO:0007669"/>
    <property type="project" value="InterPro"/>
</dbReference>
<dbReference type="PANTHER" id="PTHR40050:SF1">
    <property type="entry name" value="INNER SPORE COAT PROTEIN H"/>
    <property type="match status" value="1"/>
</dbReference>
<dbReference type="PROSITE" id="PS00018">
    <property type="entry name" value="EF_HAND_1"/>
    <property type="match status" value="2"/>
</dbReference>
<dbReference type="Pfam" id="PF00932">
    <property type="entry name" value="LTD"/>
    <property type="match status" value="2"/>
</dbReference>
<dbReference type="InterPro" id="IPR018247">
    <property type="entry name" value="EF_Hand_1_Ca_BS"/>
</dbReference>
<protein>
    <submittedName>
        <fullName evidence="3">Inner spore coat protein H</fullName>
    </submittedName>
</protein>
<keyword evidence="3" id="KW-0946">Virion</keyword>
<dbReference type="Gene3D" id="1.10.1330.10">
    <property type="entry name" value="Dockerin domain"/>
    <property type="match status" value="1"/>
</dbReference>
<dbReference type="PANTHER" id="PTHR40050">
    <property type="entry name" value="INNER SPORE COAT PROTEIN H"/>
    <property type="match status" value="1"/>
</dbReference>
<evidence type="ECO:0000259" key="2">
    <source>
        <dbReference type="PROSITE" id="PS51841"/>
    </source>
</evidence>
<dbReference type="InterPro" id="IPR036439">
    <property type="entry name" value="Dockerin_dom_sf"/>
</dbReference>
<reference evidence="3 4" key="1">
    <citation type="submission" date="2019-08" db="EMBL/GenBank/DDBJ databases">
        <title>Deep-cultivation of Planctomycetes and their phenomic and genomic characterization uncovers novel biology.</title>
        <authorList>
            <person name="Wiegand S."/>
            <person name="Jogler M."/>
            <person name="Boedeker C."/>
            <person name="Pinto D."/>
            <person name="Vollmers J."/>
            <person name="Rivas-Marin E."/>
            <person name="Kohn T."/>
            <person name="Peeters S.H."/>
            <person name="Heuer A."/>
            <person name="Rast P."/>
            <person name="Oberbeckmann S."/>
            <person name="Bunk B."/>
            <person name="Jeske O."/>
            <person name="Meyerdierks A."/>
            <person name="Storesund J.E."/>
            <person name="Kallscheuer N."/>
            <person name="Luecker S."/>
            <person name="Lage O.M."/>
            <person name="Pohl T."/>
            <person name="Merkel B.J."/>
            <person name="Hornburger P."/>
            <person name="Mueller R.-W."/>
            <person name="Bruemmer F."/>
            <person name="Labrenz M."/>
            <person name="Spormann A.M."/>
            <person name="Op den Camp H."/>
            <person name="Overmann J."/>
            <person name="Amann R."/>
            <person name="Jetten M.S.M."/>
            <person name="Mascher T."/>
            <person name="Medema M.H."/>
            <person name="Devos D.P."/>
            <person name="Kaster A.-K."/>
            <person name="Ovreas L."/>
            <person name="Rohde M."/>
            <person name="Galperin M.Y."/>
            <person name="Jogler C."/>
        </authorList>
    </citation>
    <scope>NUCLEOTIDE SEQUENCE [LARGE SCALE GENOMIC DNA]</scope>
    <source>
        <strain evidence="3 4">Pr1d</strain>
    </source>
</reference>
<name>A0A5B9QDT0_9BACT</name>
<feature type="compositionally biased region" description="Polar residues" evidence="1">
    <location>
        <begin position="1124"/>
        <end position="1138"/>
    </location>
</feature>
<dbReference type="InterPro" id="IPR001322">
    <property type="entry name" value="Lamin_tail_dom"/>
</dbReference>
<feature type="domain" description="LTD" evidence="2">
    <location>
        <begin position="24"/>
        <end position="151"/>
    </location>
</feature>
<organism evidence="3 4">
    <name type="scientific">Bythopirellula goksoeyrii</name>
    <dbReference type="NCBI Taxonomy" id="1400387"/>
    <lineage>
        <taxon>Bacteria</taxon>
        <taxon>Pseudomonadati</taxon>
        <taxon>Planctomycetota</taxon>
        <taxon>Planctomycetia</taxon>
        <taxon>Pirellulales</taxon>
        <taxon>Lacipirellulaceae</taxon>
        <taxon>Bythopirellula</taxon>
    </lineage>
</organism>
<dbReference type="SUPFAM" id="SSF74853">
    <property type="entry name" value="Lamin A/C globular tail domain"/>
    <property type="match status" value="2"/>
</dbReference>
<dbReference type="InterPro" id="IPR036415">
    <property type="entry name" value="Lamin_tail_dom_sf"/>
</dbReference>
<evidence type="ECO:0000313" key="3">
    <source>
        <dbReference type="EMBL" id="QEG37118.1"/>
    </source>
</evidence>
<dbReference type="NCBIfam" id="NF041940">
    <property type="entry name" value="choice_anch_X"/>
    <property type="match status" value="1"/>
</dbReference>